<dbReference type="InterPro" id="IPR003593">
    <property type="entry name" value="AAA+_ATPase"/>
</dbReference>
<dbReference type="PROSITE" id="PS00662">
    <property type="entry name" value="T2SP_E"/>
    <property type="match status" value="1"/>
</dbReference>
<evidence type="ECO:0000256" key="2">
    <source>
        <dbReference type="ARBA" id="ARBA00022741"/>
    </source>
</evidence>
<gene>
    <name evidence="5" type="primary">epsE</name>
    <name evidence="5" type="ORF">CTLFYP3_03196</name>
</gene>
<organism evidence="5">
    <name type="scientific">Clostridium tertium</name>
    <dbReference type="NCBI Taxonomy" id="1559"/>
    <lineage>
        <taxon>Bacteria</taxon>
        <taxon>Bacillati</taxon>
        <taxon>Bacillota</taxon>
        <taxon>Clostridia</taxon>
        <taxon>Eubacteriales</taxon>
        <taxon>Clostridiaceae</taxon>
        <taxon>Clostridium</taxon>
    </lineage>
</organism>
<protein>
    <submittedName>
        <fullName evidence="5">Type II secretion system protein E</fullName>
    </submittedName>
</protein>
<evidence type="ECO:0000256" key="1">
    <source>
        <dbReference type="ARBA" id="ARBA00006611"/>
    </source>
</evidence>
<dbReference type="InterPro" id="IPR027417">
    <property type="entry name" value="P-loop_NTPase"/>
</dbReference>
<proteinExistence type="inferred from homology"/>
<dbReference type="GO" id="GO:0016887">
    <property type="term" value="F:ATP hydrolysis activity"/>
    <property type="evidence" value="ECO:0007669"/>
    <property type="project" value="TreeGrafter"/>
</dbReference>
<feature type="domain" description="Bacterial type II secretion system protein E" evidence="4">
    <location>
        <begin position="306"/>
        <end position="320"/>
    </location>
</feature>
<evidence type="ECO:0000313" key="5">
    <source>
        <dbReference type="EMBL" id="VYU62799.1"/>
    </source>
</evidence>
<name>A0A6N3GGR8_9CLOT</name>
<dbReference type="EMBL" id="CACRTO010000047">
    <property type="protein sequence ID" value="VYU62799.1"/>
    <property type="molecule type" value="Genomic_DNA"/>
</dbReference>
<dbReference type="SMART" id="SM00382">
    <property type="entry name" value="AAA"/>
    <property type="match status" value="1"/>
</dbReference>
<dbReference type="InterPro" id="IPR007831">
    <property type="entry name" value="T2SS_GspE_N"/>
</dbReference>
<sequence length="484" mass="55533">MDLNYKDLFKSLNNGQNFNGDVMKKLDINKIDLSVTRKINKLKAMENCILPLYIEGDEVIVLVASSEDSKLNKNELEFLYNKKIKAIISDKDYVVNLINNVFLGEDENLLDKIVEEAIMTNASDIHFEPQKNDILIRIRIDGILISYGKITELEYQRLLSRIKVLGNMDITERRRPQDGKSTITIISKVYDLRISTIPITYGEKLVIRILYGEVFCHDLKTLNMTMDQRERLNKIIALKNGLVLVNGPTGSGKSTTLYSILKEINRGEVNITTLEDPVEVLIKGVNQVSLNRKANITFANGLRSILRQDPDILMIGEIRDEETASLVVTASLTGHKVYSTIHTKTPREVYYRLEDMGIKQYLIKDSIVGIISQRLIRVLCNECKEVDKELIFRNRKVKAFKKKGCKLCNYTGYKGRTVVSSVVYIDDKIKKIISNIYQEIIELSNYEMISNLEDLFIKGDITYLDYNNFLLEEGLNYEENKIII</sequence>
<dbReference type="CDD" id="cd01129">
    <property type="entry name" value="PulE-GspE-like"/>
    <property type="match status" value="1"/>
</dbReference>
<evidence type="ECO:0000256" key="3">
    <source>
        <dbReference type="ARBA" id="ARBA00022840"/>
    </source>
</evidence>
<dbReference type="PANTHER" id="PTHR30258:SF1">
    <property type="entry name" value="PROTEIN TRANSPORT PROTEIN HOFB HOMOLOG"/>
    <property type="match status" value="1"/>
</dbReference>
<dbReference type="SUPFAM" id="SSF52540">
    <property type="entry name" value="P-loop containing nucleoside triphosphate hydrolases"/>
    <property type="match status" value="1"/>
</dbReference>
<dbReference type="PANTHER" id="PTHR30258">
    <property type="entry name" value="TYPE II SECRETION SYSTEM PROTEIN GSPE-RELATED"/>
    <property type="match status" value="1"/>
</dbReference>
<keyword evidence="2" id="KW-0547">Nucleotide-binding</keyword>
<keyword evidence="3" id="KW-0067">ATP-binding</keyword>
<reference evidence="5" key="1">
    <citation type="submission" date="2019-11" db="EMBL/GenBank/DDBJ databases">
        <authorList>
            <person name="Feng L."/>
        </authorList>
    </citation>
    <scope>NUCLEOTIDE SEQUENCE</scope>
    <source>
        <strain evidence="5">CTertiumLFYP3</strain>
    </source>
</reference>
<dbReference type="AlphaFoldDB" id="A0A6N3GGR8"/>
<dbReference type="GO" id="GO:0005886">
    <property type="term" value="C:plasma membrane"/>
    <property type="evidence" value="ECO:0007669"/>
    <property type="project" value="TreeGrafter"/>
</dbReference>
<dbReference type="Pfam" id="PF05157">
    <property type="entry name" value="MshEN"/>
    <property type="match status" value="1"/>
</dbReference>
<dbReference type="Pfam" id="PF00437">
    <property type="entry name" value="T2SSE"/>
    <property type="match status" value="1"/>
</dbReference>
<dbReference type="Gene3D" id="3.30.450.90">
    <property type="match status" value="1"/>
</dbReference>
<dbReference type="Gene3D" id="3.40.50.300">
    <property type="entry name" value="P-loop containing nucleotide triphosphate hydrolases"/>
    <property type="match status" value="1"/>
</dbReference>
<accession>A0A6N3GGR8</accession>
<comment type="similarity">
    <text evidence="1">Belongs to the GSP E family.</text>
</comment>
<dbReference type="InterPro" id="IPR001482">
    <property type="entry name" value="T2SS/T4SS_dom"/>
</dbReference>
<dbReference type="GO" id="GO:0005524">
    <property type="term" value="F:ATP binding"/>
    <property type="evidence" value="ECO:0007669"/>
    <property type="project" value="UniProtKB-KW"/>
</dbReference>
<evidence type="ECO:0000259" key="4">
    <source>
        <dbReference type="PROSITE" id="PS00662"/>
    </source>
</evidence>